<dbReference type="RefSeq" id="WP_344093955.1">
    <property type="nucleotide sequence ID" value="NZ_BAAAHB010000061.1"/>
</dbReference>
<sequence>MNTPDTPGADRPRLDPMMTGTSCPLDLVSIRATVRRALVERTSPPAAAEVEEITKALRGHLEAMIHRAQEQAGHLSRETPAREHWQHLIDQTRACLSQPRGRALQGTRLYMQELGRCARFLADCLDE</sequence>
<reference evidence="2" key="1">
    <citation type="journal article" date="2019" name="Int. J. Syst. Evol. Microbiol.">
        <title>The Global Catalogue of Microorganisms (GCM) 10K type strain sequencing project: providing services to taxonomists for standard genome sequencing and annotation.</title>
        <authorList>
            <consortium name="The Broad Institute Genomics Platform"/>
            <consortium name="The Broad Institute Genome Sequencing Center for Infectious Disease"/>
            <person name="Wu L."/>
            <person name="Ma J."/>
        </authorList>
    </citation>
    <scope>NUCLEOTIDE SEQUENCE [LARGE SCALE GENOMIC DNA]</scope>
    <source>
        <strain evidence="2">JCM 10649</strain>
    </source>
</reference>
<dbReference type="EMBL" id="BAAAHB010000061">
    <property type="protein sequence ID" value="GAA0479225.1"/>
    <property type="molecule type" value="Genomic_DNA"/>
</dbReference>
<gene>
    <name evidence="1" type="ORF">GCM10009544_46440</name>
</gene>
<evidence type="ECO:0000313" key="2">
    <source>
        <dbReference type="Proteomes" id="UP001499895"/>
    </source>
</evidence>
<dbReference type="Proteomes" id="UP001499895">
    <property type="component" value="Unassembled WGS sequence"/>
</dbReference>
<keyword evidence="2" id="KW-1185">Reference proteome</keyword>
<dbReference type="Pfam" id="PF19979">
    <property type="entry name" value="DUF6415"/>
    <property type="match status" value="1"/>
</dbReference>
<protein>
    <submittedName>
        <fullName evidence="1">Uncharacterized protein</fullName>
    </submittedName>
</protein>
<name>A0ABP3KGE1_9ACTN</name>
<dbReference type="InterPro" id="IPR046300">
    <property type="entry name" value="DUF6415"/>
</dbReference>
<comment type="caution">
    <text evidence="1">The sequence shown here is derived from an EMBL/GenBank/DDBJ whole genome shotgun (WGS) entry which is preliminary data.</text>
</comment>
<organism evidence="1 2">
    <name type="scientific">Streptomyces stramineus</name>
    <dbReference type="NCBI Taxonomy" id="173861"/>
    <lineage>
        <taxon>Bacteria</taxon>
        <taxon>Bacillati</taxon>
        <taxon>Actinomycetota</taxon>
        <taxon>Actinomycetes</taxon>
        <taxon>Kitasatosporales</taxon>
        <taxon>Streptomycetaceae</taxon>
        <taxon>Streptomyces</taxon>
    </lineage>
</organism>
<accession>A0ABP3KGE1</accession>
<evidence type="ECO:0000313" key="1">
    <source>
        <dbReference type="EMBL" id="GAA0479225.1"/>
    </source>
</evidence>
<proteinExistence type="predicted"/>